<feature type="compositionally biased region" description="Basic residues" evidence="1">
    <location>
        <begin position="73"/>
        <end position="86"/>
    </location>
</feature>
<evidence type="ECO:0000256" key="2">
    <source>
        <dbReference type="SAM" id="SignalP"/>
    </source>
</evidence>
<evidence type="ECO:0000313" key="4">
    <source>
        <dbReference type="Proteomes" id="UP000037069"/>
    </source>
</evidence>
<accession>A0A0L0BYP5</accession>
<protein>
    <submittedName>
        <fullName evidence="3">Uncharacterized protein</fullName>
    </submittedName>
</protein>
<keyword evidence="2" id="KW-0732">Signal</keyword>
<sequence>MKTIILVSLCLCLLASAITADKSHKHQGKLLKSGHEEHKKHADLQPLNKDEAELKTHTPTNEQAVPKTASGSGRKHRNNHHGKNKKGSNTEAAHTGRSRKTQTKPNKHNGQKSHNKQHGRKHGRGKQAQ</sequence>
<feature type="compositionally biased region" description="Basic residues" evidence="1">
    <location>
        <begin position="96"/>
        <end position="129"/>
    </location>
</feature>
<feature type="compositionally biased region" description="Basic and acidic residues" evidence="1">
    <location>
        <begin position="33"/>
        <end position="56"/>
    </location>
</feature>
<evidence type="ECO:0000256" key="1">
    <source>
        <dbReference type="SAM" id="MobiDB-lite"/>
    </source>
</evidence>
<feature type="chain" id="PRO_5005535364" evidence="2">
    <location>
        <begin position="21"/>
        <end position="129"/>
    </location>
</feature>
<feature type="region of interest" description="Disordered" evidence="1">
    <location>
        <begin position="22"/>
        <end position="129"/>
    </location>
</feature>
<comment type="caution">
    <text evidence="3">The sequence shown here is derived from an EMBL/GenBank/DDBJ whole genome shotgun (WGS) entry which is preliminary data.</text>
</comment>
<dbReference type="OrthoDB" id="8055276at2759"/>
<keyword evidence="4" id="KW-1185">Reference proteome</keyword>
<dbReference type="Proteomes" id="UP000037069">
    <property type="component" value="Unassembled WGS sequence"/>
</dbReference>
<dbReference type="EMBL" id="JRES01001157">
    <property type="protein sequence ID" value="KNC25106.1"/>
    <property type="molecule type" value="Genomic_DNA"/>
</dbReference>
<name>A0A0L0BYP5_LUCCU</name>
<gene>
    <name evidence="3" type="ORF">FF38_07808</name>
</gene>
<feature type="signal peptide" evidence="2">
    <location>
        <begin position="1"/>
        <end position="20"/>
    </location>
</feature>
<reference evidence="3 4" key="1">
    <citation type="journal article" date="2015" name="Nat. Commun.">
        <title>Lucilia cuprina genome unlocks parasitic fly biology to underpin future interventions.</title>
        <authorList>
            <person name="Anstead C.A."/>
            <person name="Korhonen P.K."/>
            <person name="Young N.D."/>
            <person name="Hall R.S."/>
            <person name="Jex A.R."/>
            <person name="Murali S.C."/>
            <person name="Hughes D.S."/>
            <person name="Lee S.F."/>
            <person name="Perry T."/>
            <person name="Stroehlein A.J."/>
            <person name="Ansell B.R."/>
            <person name="Breugelmans B."/>
            <person name="Hofmann A."/>
            <person name="Qu J."/>
            <person name="Dugan S."/>
            <person name="Lee S.L."/>
            <person name="Chao H."/>
            <person name="Dinh H."/>
            <person name="Han Y."/>
            <person name="Doddapaneni H.V."/>
            <person name="Worley K.C."/>
            <person name="Muzny D.M."/>
            <person name="Ioannidis P."/>
            <person name="Waterhouse R.M."/>
            <person name="Zdobnov E.M."/>
            <person name="James P.J."/>
            <person name="Bagnall N.H."/>
            <person name="Kotze A.C."/>
            <person name="Gibbs R.A."/>
            <person name="Richards S."/>
            <person name="Batterham P."/>
            <person name="Gasser R.B."/>
        </authorList>
    </citation>
    <scope>NUCLEOTIDE SEQUENCE [LARGE SCALE GENOMIC DNA]</scope>
    <source>
        <strain evidence="3 4">LS</strain>
        <tissue evidence="3">Full body</tissue>
    </source>
</reference>
<proteinExistence type="predicted"/>
<organism evidence="3 4">
    <name type="scientific">Lucilia cuprina</name>
    <name type="common">Green bottle fly</name>
    <name type="synonym">Australian sheep blowfly</name>
    <dbReference type="NCBI Taxonomy" id="7375"/>
    <lineage>
        <taxon>Eukaryota</taxon>
        <taxon>Metazoa</taxon>
        <taxon>Ecdysozoa</taxon>
        <taxon>Arthropoda</taxon>
        <taxon>Hexapoda</taxon>
        <taxon>Insecta</taxon>
        <taxon>Pterygota</taxon>
        <taxon>Neoptera</taxon>
        <taxon>Endopterygota</taxon>
        <taxon>Diptera</taxon>
        <taxon>Brachycera</taxon>
        <taxon>Muscomorpha</taxon>
        <taxon>Oestroidea</taxon>
        <taxon>Calliphoridae</taxon>
        <taxon>Luciliinae</taxon>
        <taxon>Lucilia</taxon>
    </lineage>
</organism>
<dbReference type="AlphaFoldDB" id="A0A0L0BYP5"/>
<evidence type="ECO:0000313" key="3">
    <source>
        <dbReference type="EMBL" id="KNC25106.1"/>
    </source>
</evidence>